<keyword evidence="3" id="KW-0611">Plant defense</keyword>
<keyword evidence="8" id="KW-1185">Reference proteome</keyword>
<evidence type="ECO:0000259" key="5">
    <source>
        <dbReference type="Pfam" id="PF01582"/>
    </source>
</evidence>
<dbReference type="InterPro" id="IPR002182">
    <property type="entry name" value="NB-ARC"/>
</dbReference>
<dbReference type="SMART" id="SM00369">
    <property type="entry name" value="LRR_TYP"/>
    <property type="match status" value="10"/>
</dbReference>
<dbReference type="SUPFAM" id="SSF52540">
    <property type="entry name" value="P-loop containing nucleoside triphosphate hydrolases"/>
    <property type="match status" value="1"/>
</dbReference>
<feature type="domain" description="Disease resistance R13L4/SHOC-2-like LRR" evidence="6">
    <location>
        <begin position="589"/>
        <end position="671"/>
    </location>
</feature>
<dbReference type="STRING" id="22663.A0A2I0HNA7"/>
<dbReference type="InterPro" id="IPR055414">
    <property type="entry name" value="LRR_R13L4/SHOC2-like"/>
</dbReference>
<dbReference type="PANTHER" id="PTHR11017:SF570">
    <property type="entry name" value="DISEASE RESISTANCE PROTEIN (TIR-NBS CLASS)-RELATED"/>
    <property type="match status" value="1"/>
</dbReference>
<dbReference type="Pfam" id="PF00931">
    <property type="entry name" value="NB-ARC"/>
    <property type="match status" value="1"/>
</dbReference>
<dbReference type="InterPro" id="IPR042197">
    <property type="entry name" value="Apaf_helical"/>
</dbReference>
<comment type="caution">
    <text evidence="7">The sequence shown here is derived from an EMBL/GenBank/DDBJ whole genome shotgun (WGS) entry which is preliminary data.</text>
</comment>
<dbReference type="Gene3D" id="1.10.8.430">
    <property type="entry name" value="Helical domain of apoptotic protease-activating factors"/>
    <property type="match status" value="1"/>
</dbReference>
<dbReference type="GO" id="GO:0007165">
    <property type="term" value="P:signal transduction"/>
    <property type="evidence" value="ECO:0007669"/>
    <property type="project" value="InterPro"/>
</dbReference>
<evidence type="ECO:0000259" key="4">
    <source>
        <dbReference type="Pfam" id="PF00931"/>
    </source>
</evidence>
<dbReference type="GO" id="GO:0051707">
    <property type="term" value="P:response to other organism"/>
    <property type="evidence" value="ECO:0007669"/>
    <property type="project" value="UniProtKB-ARBA"/>
</dbReference>
<proteinExistence type="predicted"/>
<dbReference type="Pfam" id="PF01582">
    <property type="entry name" value="TIR"/>
    <property type="match status" value="1"/>
</dbReference>
<dbReference type="Gene3D" id="3.40.50.10140">
    <property type="entry name" value="Toll/interleukin-1 receptor homology (TIR) domain"/>
    <property type="match status" value="1"/>
</dbReference>
<dbReference type="Pfam" id="PF13855">
    <property type="entry name" value="LRR_8"/>
    <property type="match status" value="1"/>
</dbReference>
<accession>A0A2I0HNA7</accession>
<dbReference type="AlphaFoldDB" id="A0A2I0HNA7"/>
<dbReference type="Gene3D" id="3.40.50.300">
    <property type="entry name" value="P-loop containing nucleotide triphosphate hydrolases"/>
    <property type="match status" value="1"/>
</dbReference>
<keyword evidence="1" id="KW-0433">Leucine-rich repeat</keyword>
<reference evidence="7 8" key="1">
    <citation type="submission" date="2017-11" db="EMBL/GenBank/DDBJ databases">
        <title>De-novo sequencing of pomegranate (Punica granatum L.) genome.</title>
        <authorList>
            <person name="Akparov Z."/>
            <person name="Amiraslanov A."/>
            <person name="Hajiyeva S."/>
            <person name="Abbasov M."/>
            <person name="Kaur K."/>
            <person name="Hamwieh A."/>
            <person name="Solovyev V."/>
            <person name="Salamov A."/>
            <person name="Braich B."/>
            <person name="Kosarev P."/>
            <person name="Mahmoud A."/>
            <person name="Hajiyev E."/>
            <person name="Babayeva S."/>
            <person name="Izzatullayeva V."/>
            <person name="Mammadov A."/>
            <person name="Mammadov A."/>
            <person name="Sharifova S."/>
            <person name="Ojaghi J."/>
            <person name="Eynullazada K."/>
            <person name="Bayramov B."/>
            <person name="Abdulazimova A."/>
            <person name="Shahmuradov I."/>
        </authorList>
    </citation>
    <scope>NUCLEOTIDE SEQUENCE [LARGE SCALE GENOMIC DNA]</scope>
    <source>
        <strain evidence="8">cv. AG2017</strain>
        <tissue evidence="7">Leaf</tissue>
    </source>
</reference>
<dbReference type="GO" id="GO:0006952">
    <property type="term" value="P:defense response"/>
    <property type="evidence" value="ECO:0007669"/>
    <property type="project" value="UniProtKB-KW"/>
</dbReference>
<dbReference type="InterPro" id="IPR003591">
    <property type="entry name" value="Leu-rich_rpt_typical-subtyp"/>
</dbReference>
<gene>
    <name evidence="7" type="ORF">CRG98_046681</name>
</gene>
<evidence type="ECO:0000313" key="7">
    <source>
        <dbReference type="EMBL" id="PKI32930.1"/>
    </source>
</evidence>
<dbReference type="InterPro" id="IPR044974">
    <property type="entry name" value="Disease_R_plants"/>
</dbReference>
<dbReference type="PANTHER" id="PTHR11017">
    <property type="entry name" value="LEUCINE-RICH REPEAT-CONTAINING PROTEIN"/>
    <property type="match status" value="1"/>
</dbReference>
<dbReference type="SUPFAM" id="SSF52058">
    <property type="entry name" value="L domain-like"/>
    <property type="match status" value="2"/>
</dbReference>
<organism evidence="7 8">
    <name type="scientific">Punica granatum</name>
    <name type="common">Pomegranate</name>
    <dbReference type="NCBI Taxonomy" id="22663"/>
    <lineage>
        <taxon>Eukaryota</taxon>
        <taxon>Viridiplantae</taxon>
        <taxon>Streptophyta</taxon>
        <taxon>Embryophyta</taxon>
        <taxon>Tracheophyta</taxon>
        <taxon>Spermatophyta</taxon>
        <taxon>Magnoliopsida</taxon>
        <taxon>eudicotyledons</taxon>
        <taxon>Gunneridae</taxon>
        <taxon>Pentapetalae</taxon>
        <taxon>rosids</taxon>
        <taxon>malvids</taxon>
        <taxon>Myrtales</taxon>
        <taxon>Lythraceae</taxon>
        <taxon>Punica</taxon>
    </lineage>
</organism>
<dbReference type="Proteomes" id="UP000233551">
    <property type="component" value="Unassembled WGS sequence"/>
</dbReference>
<dbReference type="GO" id="GO:0043531">
    <property type="term" value="F:ADP binding"/>
    <property type="evidence" value="ECO:0007669"/>
    <property type="project" value="InterPro"/>
</dbReference>
<dbReference type="EMBL" id="PGOL01007180">
    <property type="protein sequence ID" value="PKI32930.1"/>
    <property type="molecule type" value="Genomic_DNA"/>
</dbReference>
<feature type="domain" description="NB-ARC" evidence="4">
    <location>
        <begin position="82"/>
        <end position="217"/>
    </location>
</feature>
<evidence type="ECO:0008006" key="9">
    <source>
        <dbReference type="Google" id="ProtNLM"/>
    </source>
</evidence>
<evidence type="ECO:0000313" key="8">
    <source>
        <dbReference type="Proteomes" id="UP000233551"/>
    </source>
</evidence>
<feature type="domain" description="TIR" evidence="5">
    <location>
        <begin position="6"/>
        <end position="61"/>
    </location>
</feature>
<protein>
    <recommendedName>
        <fullName evidence="9">TMV resistance protein N-like</fullName>
    </recommendedName>
</protein>
<evidence type="ECO:0000259" key="6">
    <source>
        <dbReference type="Pfam" id="PF23598"/>
    </source>
</evidence>
<dbReference type="InterPro" id="IPR035897">
    <property type="entry name" value="Toll_tir_struct_dom_sf"/>
</dbReference>
<evidence type="ECO:0000256" key="2">
    <source>
        <dbReference type="ARBA" id="ARBA00022737"/>
    </source>
</evidence>
<evidence type="ECO:0000256" key="3">
    <source>
        <dbReference type="ARBA" id="ARBA00022821"/>
    </source>
</evidence>
<dbReference type="InterPro" id="IPR027417">
    <property type="entry name" value="P-loop_NTPase"/>
</dbReference>
<dbReference type="Gene3D" id="3.80.10.10">
    <property type="entry name" value="Ribonuclease Inhibitor"/>
    <property type="match status" value="3"/>
</dbReference>
<dbReference type="PRINTS" id="PR00364">
    <property type="entry name" value="DISEASERSIST"/>
</dbReference>
<keyword evidence="2" id="KW-0677">Repeat</keyword>
<evidence type="ECO:0000256" key="1">
    <source>
        <dbReference type="ARBA" id="ARBA00022614"/>
    </source>
</evidence>
<dbReference type="InterPro" id="IPR000157">
    <property type="entry name" value="TIR_dom"/>
</dbReference>
<sequence>MVKFKKKIMPIFYTATPEDVKLGTELFKKELRKHEKKHGKEQVKKWEEALKVVARIKGREVKATGFAEFSMLFVGALLIKLKTTLAKVIFNQLSPRFDCCSFLENIQESLRRDGLEYLQKHLVEDLDPKLKIFQKIDTITMLRENFRRRRALIVLDDVNQRKQIEMIVGLLGWFGSGSRIIITTRDRSIFTREACTHAMGEMDRDQALLLFSRHAFGEDSPPSDFRSLSEEVLSLTGGLPLAIEVVGSLLCQCDKKRWKVTIERLKKVPNRDVQEKLKISFDALEFHQKQIFLDIACFFINKERSNAILMWEACDFDPDYGIEEKENVEGLFAEKLYGDCILKHEQFSGFRNLRLLKLVGAKLTGDFENLLPKLKWFTWQRCPSDFAAINLTLENLVVLDLSESSITENWAGWNMIQKAKNLKALDLTGCWELTSTPDLSNNDALESLILRGCRNLAEIHGSINKLTRLKHLDLQGCPSLRGLPEEIGSLEDLEEILVDGNHGATFHLPESIDLSALPDSVGDLESLVALDLDNTELSALPDSVGRLSKLQWLLLSSTKIEELPDSLWDLESLVELDLSDTNLSRLPDSVGRLSKLRWLRLNSTNIEELPDSLGDLKSLVNLQLSNTNLSALPDSVGQLSKLRQLRLNSTRIEELPDSLGDLESLLELELSNSNLSALPDSVGRLSELQWLQLSSTKIEELPDSLGDLESLVELQLSDTNLSALPDSVGRLNFSNLKKLQSIVFEDCFVKVEQLEGLRGLQGLTSMAVLSCAEELVKFSCQIGSLIELDISNRESLAESPLLDFSRLENLKKLRLSYLKELTEMHRLGELEYLAELHIRYCNSLEMIGNLSESKRLMGIFIMECSKLREIIGLNKLFLASIQIEGCGSMRNIDELKKRCVGGRFDGLEVENNAD</sequence>
<dbReference type="InterPro" id="IPR032675">
    <property type="entry name" value="LRR_dom_sf"/>
</dbReference>
<dbReference type="Pfam" id="PF23598">
    <property type="entry name" value="LRR_14"/>
    <property type="match status" value="1"/>
</dbReference>
<name>A0A2I0HNA7_PUNGR</name>
<dbReference type="InterPro" id="IPR001611">
    <property type="entry name" value="Leu-rich_rpt"/>
</dbReference>